<dbReference type="EMBL" id="JAOTPL010000002">
    <property type="protein sequence ID" value="MCU7693214.1"/>
    <property type="molecule type" value="Genomic_DNA"/>
</dbReference>
<dbReference type="InterPro" id="IPR036249">
    <property type="entry name" value="Thioredoxin-like_sf"/>
</dbReference>
<keyword evidence="3" id="KW-1015">Disulfide bond</keyword>
<reference evidence="7" key="1">
    <citation type="submission" date="2022-10" db="EMBL/GenBank/DDBJ databases">
        <authorList>
            <person name="Kim H.S."/>
            <person name="Kim J.-S."/>
            <person name="Suh M.K."/>
            <person name="Eom M.K."/>
            <person name="Lee J.-S."/>
        </authorList>
    </citation>
    <scope>NUCLEOTIDE SEQUENCE</scope>
    <source>
        <strain evidence="7">LIP-5</strain>
    </source>
</reference>
<dbReference type="PROSITE" id="PS51352">
    <property type="entry name" value="THIOREDOXIN_2"/>
    <property type="match status" value="1"/>
</dbReference>
<comment type="subcellular location">
    <subcellularLocation>
        <location evidence="1">Cell envelope</location>
    </subcellularLocation>
</comment>
<dbReference type="Proteomes" id="UP001209317">
    <property type="component" value="Unassembled WGS sequence"/>
</dbReference>
<protein>
    <submittedName>
        <fullName evidence="7">AhpC/TSA family protein</fullName>
    </submittedName>
</protein>
<dbReference type="InterPro" id="IPR050553">
    <property type="entry name" value="Thioredoxin_ResA/DsbE_sf"/>
</dbReference>
<dbReference type="InterPro" id="IPR025380">
    <property type="entry name" value="DUF4369"/>
</dbReference>
<keyword evidence="8" id="KW-1185">Reference proteome</keyword>
<feature type="signal peptide" evidence="5">
    <location>
        <begin position="1"/>
        <end position="18"/>
    </location>
</feature>
<dbReference type="Gene3D" id="3.40.30.10">
    <property type="entry name" value="Glutaredoxin"/>
    <property type="match status" value="1"/>
</dbReference>
<keyword evidence="5" id="KW-0732">Signal</keyword>
<dbReference type="CDD" id="cd02966">
    <property type="entry name" value="TlpA_like_family"/>
    <property type="match status" value="1"/>
</dbReference>
<evidence type="ECO:0000313" key="7">
    <source>
        <dbReference type="EMBL" id="MCU7693214.1"/>
    </source>
</evidence>
<dbReference type="RefSeq" id="WP_263036702.1">
    <property type="nucleotide sequence ID" value="NZ_JAOTPL010000002.1"/>
</dbReference>
<dbReference type="GO" id="GO:0030313">
    <property type="term" value="C:cell envelope"/>
    <property type="evidence" value="ECO:0007669"/>
    <property type="project" value="UniProtKB-SubCell"/>
</dbReference>
<dbReference type="GO" id="GO:0016491">
    <property type="term" value="F:oxidoreductase activity"/>
    <property type="evidence" value="ECO:0007669"/>
    <property type="project" value="InterPro"/>
</dbReference>
<evidence type="ECO:0000256" key="3">
    <source>
        <dbReference type="ARBA" id="ARBA00023157"/>
    </source>
</evidence>
<evidence type="ECO:0000256" key="5">
    <source>
        <dbReference type="SAM" id="SignalP"/>
    </source>
</evidence>
<evidence type="ECO:0000259" key="6">
    <source>
        <dbReference type="PROSITE" id="PS51352"/>
    </source>
</evidence>
<dbReference type="Pfam" id="PF00578">
    <property type="entry name" value="AhpC-TSA"/>
    <property type="match status" value="1"/>
</dbReference>
<dbReference type="SUPFAM" id="SSF52833">
    <property type="entry name" value="Thioredoxin-like"/>
    <property type="match status" value="1"/>
</dbReference>
<evidence type="ECO:0000256" key="1">
    <source>
        <dbReference type="ARBA" id="ARBA00004196"/>
    </source>
</evidence>
<evidence type="ECO:0000313" key="8">
    <source>
        <dbReference type="Proteomes" id="UP001209317"/>
    </source>
</evidence>
<evidence type="ECO:0000256" key="4">
    <source>
        <dbReference type="ARBA" id="ARBA00023284"/>
    </source>
</evidence>
<sequence>MKKIISLAVFLCPVLLFAQNFKITGRIGKTNPKVTKVALYYARNGQNILDSVEVHNGTYIFEGSVYQPTRADILAKYDGKVQPRMSRDLKTIFLEPGNITINSTDSFSNAVVSGSASNVEFEKLQNMAKPYMSRAAAASRDLEAHTKSKNTAARDRVQTQLDAINNELKEQVYKQYFKANPNSPIALFALQQYAGVLMDDPVETNALFNQLPAKVKESAEGKRFAQLINFTMRGNVGKAAPDFTQNDANGKAVKLSSFRGSYVLLSFWASWCAPCRAETPTLINLHNKYGNSLKIISVSLDKPGEKKKWLDAIQKDKMTWTQISDLQFWNNDVAVKFGVSSIPQNILIDRNGNIIARNLRGEALQQRIAELLK</sequence>
<evidence type="ECO:0000256" key="2">
    <source>
        <dbReference type="ARBA" id="ARBA00022748"/>
    </source>
</evidence>
<accession>A0AAE3IK63</accession>
<dbReference type="InterPro" id="IPR017937">
    <property type="entry name" value="Thioredoxin_CS"/>
</dbReference>
<dbReference type="GO" id="GO:0016209">
    <property type="term" value="F:antioxidant activity"/>
    <property type="evidence" value="ECO:0007669"/>
    <property type="project" value="InterPro"/>
</dbReference>
<keyword evidence="2" id="KW-0201">Cytochrome c-type biogenesis</keyword>
<organism evidence="7 8">
    <name type="scientific">Haoranjiania flava</name>
    <dbReference type="NCBI Taxonomy" id="1856322"/>
    <lineage>
        <taxon>Bacteria</taxon>
        <taxon>Pseudomonadati</taxon>
        <taxon>Bacteroidota</taxon>
        <taxon>Chitinophagia</taxon>
        <taxon>Chitinophagales</taxon>
        <taxon>Chitinophagaceae</taxon>
        <taxon>Haoranjiania</taxon>
    </lineage>
</organism>
<gene>
    <name evidence="7" type="ORF">OD355_01645</name>
</gene>
<dbReference type="PROSITE" id="PS00194">
    <property type="entry name" value="THIOREDOXIN_1"/>
    <property type="match status" value="1"/>
</dbReference>
<dbReference type="AlphaFoldDB" id="A0AAE3IK63"/>
<dbReference type="InterPro" id="IPR013766">
    <property type="entry name" value="Thioredoxin_domain"/>
</dbReference>
<proteinExistence type="predicted"/>
<name>A0AAE3IK63_9BACT</name>
<feature type="chain" id="PRO_5042184668" evidence="5">
    <location>
        <begin position="19"/>
        <end position="373"/>
    </location>
</feature>
<comment type="caution">
    <text evidence="7">The sequence shown here is derived from an EMBL/GenBank/DDBJ whole genome shotgun (WGS) entry which is preliminary data.</text>
</comment>
<dbReference type="GO" id="GO:0017004">
    <property type="term" value="P:cytochrome complex assembly"/>
    <property type="evidence" value="ECO:0007669"/>
    <property type="project" value="UniProtKB-KW"/>
</dbReference>
<feature type="domain" description="Thioredoxin" evidence="6">
    <location>
        <begin position="234"/>
        <end position="373"/>
    </location>
</feature>
<dbReference type="Pfam" id="PF14289">
    <property type="entry name" value="DUF4369"/>
    <property type="match status" value="1"/>
</dbReference>
<dbReference type="PANTHER" id="PTHR42852:SF6">
    <property type="entry name" value="THIOL:DISULFIDE INTERCHANGE PROTEIN DSBE"/>
    <property type="match status" value="1"/>
</dbReference>
<dbReference type="PANTHER" id="PTHR42852">
    <property type="entry name" value="THIOL:DISULFIDE INTERCHANGE PROTEIN DSBE"/>
    <property type="match status" value="1"/>
</dbReference>
<dbReference type="InterPro" id="IPR000866">
    <property type="entry name" value="AhpC/TSA"/>
</dbReference>
<keyword evidence="4" id="KW-0676">Redox-active center</keyword>